<comment type="caution">
    <text evidence="1">The sequence shown here is derived from an EMBL/GenBank/DDBJ whole genome shotgun (WGS) entry which is preliminary data.</text>
</comment>
<accession>A0A4U5PFL6</accession>
<proteinExistence type="predicted"/>
<dbReference type="AlphaFoldDB" id="A0A4U5PFL6"/>
<organism evidence="1 2">
    <name type="scientific">Steinernema carpocapsae</name>
    <name type="common">Entomopathogenic nematode</name>
    <dbReference type="NCBI Taxonomy" id="34508"/>
    <lineage>
        <taxon>Eukaryota</taxon>
        <taxon>Metazoa</taxon>
        <taxon>Ecdysozoa</taxon>
        <taxon>Nematoda</taxon>
        <taxon>Chromadorea</taxon>
        <taxon>Rhabditida</taxon>
        <taxon>Tylenchina</taxon>
        <taxon>Panagrolaimomorpha</taxon>
        <taxon>Strongyloidoidea</taxon>
        <taxon>Steinernematidae</taxon>
        <taxon>Steinernema</taxon>
    </lineage>
</organism>
<reference evidence="1 2" key="2">
    <citation type="journal article" date="2019" name="G3 (Bethesda)">
        <title>Hybrid Assembly of the Genome of the Entomopathogenic Nematode Steinernema carpocapsae Identifies the X-Chromosome.</title>
        <authorList>
            <person name="Serra L."/>
            <person name="Macchietto M."/>
            <person name="Macias-Munoz A."/>
            <person name="McGill C.J."/>
            <person name="Rodriguez I.M."/>
            <person name="Rodriguez B."/>
            <person name="Murad R."/>
            <person name="Mortazavi A."/>
        </authorList>
    </citation>
    <scope>NUCLEOTIDE SEQUENCE [LARGE SCALE GENOMIC DNA]</scope>
    <source>
        <strain evidence="1 2">ALL</strain>
    </source>
</reference>
<dbReference type="EMBL" id="AZBU02000002">
    <property type="protein sequence ID" value="TKR95268.1"/>
    <property type="molecule type" value="Genomic_DNA"/>
</dbReference>
<dbReference type="Proteomes" id="UP000298663">
    <property type="component" value="Unassembled WGS sequence"/>
</dbReference>
<keyword evidence="2" id="KW-1185">Reference proteome</keyword>
<name>A0A4U5PFL6_STECR</name>
<protein>
    <submittedName>
        <fullName evidence="1">Uncharacterized protein</fullName>
    </submittedName>
</protein>
<sequence length="76" mass="8524">MPSSSDRLSAASSDQSLLAASTPPLPLFLACCRSRRFSAKTPCGNPLSVEVHRRGYLYFLPPRNEDERSRVSRVKW</sequence>
<dbReference type="PROSITE" id="PS51257">
    <property type="entry name" value="PROKAR_LIPOPROTEIN"/>
    <property type="match status" value="1"/>
</dbReference>
<evidence type="ECO:0000313" key="2">
    <source>
        <dbReference type="Proteomes" id="UP000298663"/>
    </source>
</evidence>
<reference evidence="1 2" key="1">
    <citation type="journal article" date="2015" name="Genome Biol.">
        <title>Comparative genomics of Steinernema reveals deeply conserved gene regulatory networks.</title>
        <authorList>
            <person name="Dillman A.R."/>
            <person name="Macchietto M."/>
            <person name="Porter C.F."/>
            <person name="Rogers A."/>
            <person name="Williams B."/>
            <person name="Antoshechkin I."/>
            <person name="Lee M.M."/>
            <person name="Goodwin Z."/>
            <person name="Lu X."/>
            <person name="Lewis E.E."/>
            <person name="Goodrich-Blair H."/>
            <person name="Stock S.P."/>
            <person name="Adams B.J."/>
            <person name="Sternberg P.W."/>
            <person name="Mortazavi A."/>
        </authorList>
    </citation>
    <scope>NUCLEOTIDE SEQUENCE [LARGE SCALE GENOMIC DNA]</scope>
    <source>
        <strain evidence="1 2">ALL</strain>
    </source>
</reference>
<gene>
    <name evidence="1" type="ORF">L596_009459</name>
</gene>
<evidence type="ECO:0000313" key="1">
    <source>
        <dbReference type="EMBL" id="TKR95268.1"/>
    </source>
</evidence>